<organism evidence="3 4">
    <name type="scientific">Aporhodopirellula aestuarii</name>
    <dbReference type="NCBI Taxonomy" id="2950107"/>
    <lineage>
        <taxon>Bacteria</taxon>
        <taxon>Pseudomonadati</taxon>
        <taxon>Planctomycetota</taxon>
        <taxon>Planctomycetia</taxon>
        <taxon>Pirellulales</taxon>
        <taxon>Pirellulaceae</taxon>
        <taxon>Aporhodopirellula</taxon>
    </lineage>
</organism>
<comment type="caution">
    <text evidence="3">The sequence shown here is derived from an EMBL/GenBank/DDBJ whole genome shotgun (WGS) entry which is preliminary data.</text>
</comment>
<evidence type="ECO:0000259" key="2">
    <source>
        <dbReference type="Pfam" id="PF12158"/>
    </source>
</evidence>
<evidence type="ECO:0000313" key="4">
    <source>
        <dbReference type="Proteomes" id="UP001202961"/>
    </source>
</evidence>
<protein>
    <recommendedName>
        <fullName evidence="2">DUF3592 domain-containing protein</fullName>
    </recommendedName>
</protein>
<keyword evidence="4" id="KW-1185">Reference proteome</keyword>
<evidence type="ECO:0000256" key="1">
    <source>
        <dbReference type="SAM" id="Phobius"/>
    </source>
</evidence>
<name>A0ABT0U734_9BACT</name>
<sequence>MPSENDERIEIKTTTHVPRQAPNLVERRAGAQLTLAGSVIICGLSLLIIASGIGEVRRGIQRANLPHTKGLVTKSVATAQIPEAAADATPFVRIEYEYIVDAETYTNDLMRFGISNSEAQATIERYPLQEQVMIAYWPSNPEASYLYPSNAFGYRDFKDLLYGVIFLVFSLIIGTRSVGKLRNTRRVQPE</sequence>
<gene>
    <name evidence="3" type="ORF">NB063_19165</name>
</gene>
<dbReference type="RefSeq" id="WP_250930372.1">
    <property type="nucleotide sequence ID" value="NZ_JAMQBK010000051.1"/>
</dbReference>
<evidence type="ECO:0000313" key="3">
    <source>
        <dbReference type="EMBL" id="MCM2372739.1"/>
    </source>
</evidence>
<keyword evidence="1" id="KW-0472">Membrane</keyword>
<feature type="transmembrane region" description="Helical" evidence="1">
    <location>
        <begin position="33"/>
        <end position="53"/>
    </location>
</feature>
<feature type="transmembrane region" description="Helical" evidence="1">
    <location>
        <begin position="160"/>
        <end position="179"/>
    </location>
</feature>
<accession>A0ABT0U734</accession>
<proteinExistence type="predicted"/>
<reference evidence="3 4" key="1">
    <citation type="journal article" date="2022" name="Syst. Appl. Microbiol.">
        <title>Rhodopirellula aestuarii sp. nov., a novel member of the genus Rhodopirellula isolated from brackish sediments collected in the Tagus River estuary, Portugal.</title>
        <authorList>
            <person name="Vitorino I.R."/>
            <person name="Klimek D."/>
            <person name="Calusinska M."/>
            <person name="Lobo-da-Cunha A."/>
            <person name="Vasconcelos V."/>
            <person name="Lage O.M."/>
        </authorList>
    </citation>
    <scope>NUCLEOTIDE SEQUENCE [LARGE SCALE GENOMIC DNA]</scope>
    <source>
        <strain evidence="3 4">ICT_H3.1</strain>
    </source>
</reference>
<feature type="domain" description="DUF3592" evidence="2">
    <location>
        <begin position="70"/>
        <end position="149"/>
    </location>
</feature>
<dbReference type="Pfam" id="PF12158">
    <property type="entry name" value="DUF3592"/>
    <property type="match status" value="1"/>
</dbReference>
<keyword evidence="1" id="KW-1133">Transmembrane helix</keyword>
<keyword evidence="1" id="KW-0812">Transmembrane</keyword>
<dbReference type="InterPro" id="IPR021994">
    <property type="entry name" value="DUF3592"/>
</dbReference>
<dbReference type="Proteomes" id="UP001202961">
    <property type="component" value="Unassembled WGS sequence"/>
</dbReference>
<dbReference type="EMBL" id="JAMQBK010000051">
    <property type="protein sequence ID" value="MCM2372739.1"/>
    <property type="molecule type" value="Genomic_DNA"/>
</dbReference>